<gene>
    <name evidence="1" type="ORF">NCTC13533_00103</name>
</gene>
<dbReference type="EMBL" id="UFVQ01000003">
    <property type="protein sequence ID" value="STC91571.1"/>
    <property type="molecule type" value="Genomic_DNA"/>
</dbReference>
<dbReference type="AlphaFoldDB" id="A0A376DME7"/>
<name>A0A376DME7_CHRCU</name>
<dbReference type="RefSeq" id="WP_128124715.1">
    <property type="nucleotide sequence ID" value="NZ_UFVQ01000003.1"/>
</dbReference>
<evidence type="ECO:0000313" key="1">
    <source>
        <dbReference type="EMBL" id="STC91571.1"/>
    </source>
</evidence>
<proteinExistence type="predicted"/>
<evidence type="ECO:0000313" key="2">
    <source>
        <dbReference type="Proteomes" id="UP000255224"/>
    </source>
</evidence>
<accession>A0A376DME7</accession>
<organism evidence="1 2">
    <name type="scientific">Chryseobacterium carnipullorum</name>
    <dbReference type="NCBI Taxonomy" id="1124835"/>
    <lineage>
        <taxon>Bacteria</taxon>
        <taxon>Pseudomonadati</taxon>
        <taxon>Bacteroidota</taxon>
        <taxon>Flavobacteriia</taxon>
        <taxon>Flavobacteriales</taxon>
        <taxon>Weeksellaceae</taxon>
        <taxon>Chryseobacterium group</taxon>
        <taxon>Chryseobacterium</taxon>
    </lineage>
</organism>
<reference evidence="1 2" key="1">
    <citation type="submission" date="2018-06" db="EMBL/GenBank/DDBJ databases">
        <authorList>
            <consortium name="Pathogen Informatics"/>
            <person name="Doyle S."/>
        </authorList>
    </citation>
    <scope>NUCLEOTIDE SEQUENCE [LARGE SCALE GENOMIC DNA]</scope>
    <source>
        <strain evidence="1 2">NCTC13533</strain>
    </source>
</reference>
<dbReference type="Proteomes" id="UP000255224">
    <property type="component" value="Unassembled WGS sequence"/>
</dbReference>
<sequence>MKNTVQKIQVLIALCLAVFLFSQKRVEDFTISLPDQKLEKSYYKTITLIDNRIDTTSLGIVQKGAFNTKARVVPRPVYRISFRISYNTSMEPIQKKAPSSCI</sequence>
<protein>
    <submittedName>
        <fullName evidence="1">Uncharacterized protein</fullName>
    </submittedName>
</protein>